<evidence type="ECO:0000256" key="2">
    <source>
        <dbReference type="PROSITE-ProRule" id="PRU00176"/>
    </source>
</evidence>
<dbReference type="InterPro" id="IPR050374">
    <property type="entry name" value="RRT5_SRSF_SR"/>
</dbReference>
<dbReference type="Proteomes" id="UP000011518">
    <property type="component" value="Unassembled WGS sequence"/>
</dbReference>
<dbReference type="GO" id="GO:0005737">
    <property type="term" value="C:cytoplasm"/>
    <property type="evidence" value="ECO:0007669"/>
    <property type="project" value="TreeGrafter"/>
</dbReference>
<evidence type="ECO:0000313" key="5">
    <source>
        <dbReference type="Proteomes" id="UP000011518"/>
    </source>
</evidence>
<dbReference type="Gene3D" id="3.30.70.330">
    <property type="match status" value="1"/>
</dbReference>
<dbReference type="STRING" id="246437.L9JLE5"/>
<name>L9JLE5_TUPCH</name>
<dbReference type="GO" id="GO:0003729">
    <property type="term" value="F:mRNA binding"/>
    <property type="evidence" value="ECO:0007669"/>
    <property type="project" value="TreeGrafter"/>
</dbReference>
<proteinExistence type="predicted"/>
<evidence type="ECO:0000313" key="4">
    <source>
        <dbReference type="EMBL" id="ELW51198.1"/>
    </source>
</evidence>
<keyword evidence="5" id="KW-1185">Reference proteome</keyword>
<accession>L9JLE5</accession>
<protein>
    <submittedName>
        <fullName evidence="4">Heterogeneous nuclear ribonucleoprotein M</fullName>
    </submittedName>
</protein>
<dbReference type="Pfam" id="PF00076">
    <property type="entry name" value="RRM_1"/>
    <property type="match status" value="1"/>
</dbReference>
<sequence length="240" mass="26480">MNGGGEGSVLGIERMYPGDDHIGSAGMEHMGTGLGHGMDHVGSKIERMGLVMDRMGSVERMGSIMERMGLLALDHMVSSIERMVQTMERMVWHGTNGCRHRLRPEAHGCTHRPCIERMVLAMAGRGGANFDRANEMECGNLRGNFSGSFGGAGGHALGVAQKACQIFARNLPFDFTWKILKGNFKECRHALYANKMENRKSKGCGVVKFESPEVAERACWMMNGMKLSDRETDVRIDRNA</sequence>
<keyword evidence="1 2" id="KW-0694">RNA-binding</keyword>
<evidence type="ECO:0000256" key="1">
    <source>
        <dbReference type="ARBA" id="ARBA00022884"/>
    </source>
</evidence>
<reference evidence="5" key="1">
    <citation type="submission" date="2012-07" db="EMBL/GenBank/DDBJ databases">
        <title>Genome of the Chinese tree shrew, a rising model animal genetically related to primates.</title>
        <authorList>
            <person name="Zhang G."/>
            <person name="Fan Y."/>
            <person name="Yao Y."/>
            <person name="Huang Z."/>
        </authorList>
    </citation>
    <scope>NUCLEOTIDE SEQUENCE [LARGE SCALE GENOMIC DNA]</scope>
</reference>
<dbReference type="GO" id="GO:1990904">
    <property type="term" value="C:ribonucleoprotein complex"/>
    <property type="evidence" value="ECO:0007669"/>
    <property type="project" value="UniProtKB-KW"/>
</dbReference>
<dbReference type="PANTHER" id="PTHR23003:SF6">
    <property type="entry name" value="HETEROGENEOUS NUCLEAR RIBONUCLEOPROTEIN M"/>
    <property type="match status" value="1"/>
</dbReference>
<dbReference type="PANTHER" id="PTHR23003">
    <property type="entry name" value="RNA RECOGNITION MOTIF RRM DOMAIN CONTAINING PROTEIN"/>
    <property type="match status" value="1"/>
</dbReference>
<dbReference type="AlphaFoldDB" id="L9JLE5"/>
<keyword evidence="4" id="KW-0687">Ribonucleoprotein</keyword>
<dbReference type="InParanoid" id="L9JLE5"/>
<dbReference type="SUPFAM" id="SSF54928">
    <property type="entry name" value="RNA-binding domain, RBD"/>
    <property type="match status" value="1"/>
</dbReference>
<gene>
    <name evidence="4" type="ORF">TREES_T100017264</name>
</gene>
<organism evidence="4 5">
    <name type="scientific">Tupaia chinensis</name>
    <name type="common">Chinese tree shrew</name>
    <name type="synonym">Tupaia belangeri chinensis</name>
    <dbReference type="NCBI Taxonomy" id="246437"/>
    <lineage>
        <taxon>Eukaryota</taxon>
        <taxon>Metazoa</taxon>
        <taxon>Chordata</taxon>
        <taxon>Craniata</taxon>
        <taxon>Vertebrata</taxon>
        <taxon>Euteleostomi</taxon>
        <taxon>Mammalia</taxon>
        <taxon>Eutheria</taxon>
        <taxon>Euarchontoglires</taxon>
        <taxon>Scandentia</taxon>
        <taxon>Tupaiidae</taxon>
        <taxon>Tupaia</taxon>
    </lineage>
</organism>
<dbReference type="InterPro" id="IPR012677">
    <property type="entry name" value="Nucleotide-bd_a/b_plait_sf"/>
</dbReference>
<dbReference type="InterPro" id="IPR000504">
    <property type="entry name" value="RRM_dom"/>
</dbReference>
<dbReference type="PROSITE" id="PS50102">
    <property type="entry name" value="RRM"/>
    <property type="match status" value="1"/>
</dbReference>
<feature type="domain" description="RRM" evidence="3">
    <location>
        <begin position="164"/>
        <end position="239"/>
    </location>
</feature>
<dbReference type="InterPro" id="IPR035979">
    <property type="entry name" value="RBD_domain_sf"/>
</dbReference>
<dbReference type="EMBL" id="KB320973">
    <property type="protein sequence ID" value="ELW51198.1"/>
    <property type="molecule type" value="Genomic_DNA"/>
</dbReference>
<evidence type="ECO:0000259" key="3">
    <source>
        <dbReference type="PROSITE" id="PS50102"/>
    </source>
</evidence>
<reference evidence="5" key="2">
    <citation type="journal article" date="2013" name="Nat. Commun.">
        <title>Genome of the Chinese tree shrew.</title>
        <authorList>
            <person name="Fan Y."/>
            <person name="Huang Z.Y."/>
            <person name="Cao C.C."/>
            <person name="Chen C.S."/>
            <person name="Chen Y.X."/>
            <person name="Fan D.D."/>
            <person name="He J."/>
            <person name="Hou H.L."/>
            <person name="Hu L."/>
            <person name="Hu X.T."/>
            <person name="Jiang X.T."/>
            <person name="Lai R."/>
            <person name="Lang Y.S."/>
            <person name="Liang B."/>
            <person name="Liao S.G."/>
            <person name="Mu D."/>
            <person name="Ma Y.Y."/>
            <person name="Niu Y.Y."/>
            <person name="Sun X.Q."/>
            <person name="Xia J.Q."/>
            <person name="Xiao J."/>
            <person name="Xiong Z.Q."/>
            <person name="Xu L."/>
            <person name="Yang L."/>
            <person name="Zhang Y."/>
            <person name="Zhao W."/>
            <person name="Zhao X.D."/>
            <person name="Zheng Y.T."/>
            <person name="Zhou J.M."/>
            <person name="Zhu Y.B."/>
            <person name="Zhang G.J."/>
            <person name="Wang J."/>
            <person name="Yao Y.G."/>
        </authorList>
    </citation>
    <scope>NUCLEOTIDE SEQUENCE [LARGE SCALE GENOMIC DNA]</scope>
</reference>
<dbReference type="FunFam" id="3.30.70.330:FF:000034">
    <property type="entry name" value="heterogeneous nuclear ribonucleoprotein M isoform X1"/>
    <property type="match status" value="1"/>
</dbReference>
<dbReference type="SMART" id="SM00360">
    <property type="entry name" value="RRM"/>
    <property type="match status" value="1"/>
</dbReference>
<dbReference type="GO" id="GO:0005634">
    <property type="term" value="C:nucleus"/>
    <property type="evidence" value="ECO:0007669"/>
    <property type="project" value="TreeGrafter"/>
</dbReference>